<protein>
    <recommendedName>
        <fullName evidence="3">Phosphoribosylpyrophosphate synthetase</fullName>
    </recommendedName>
</protein>
<dbReference type="Proteomes" id="UP000295468">
    <property type="component" value="Unassembled WGS sequence"/>
</dbReference>
<evidence type="ECO:0008006" key="3">
    <source>
        <dbReference type="Google" id="ProtNLM"/>
    </source>
</evidence>
<organism evidence="1 2">
    <name type="scientific">Zeaxanthinibacter enoshimensis</name>
    <dbReference type="NCBI Taxonomy" id="392009"/>
    <lineage>
        <taxon>Bacteria</taxon>
        <taxon>Pseudomonadati</taxon>
        <taxon>Bacteroidota</taxon>
        <taxon>Flavobacteriia</taxon>
        <taxon>Flavobacteriales</taxon>
        <taxon>Flavobacteriaceae</taxon>
        <taxon>Zeaxanthinibacter</taxon>
    </lineage>
</organism>
<sequence>MDKTYTSLSIAISALQKEGYTEDFNLCDDGLENKKRKTVHPANELEVVKHYRFEGMTNPADNTVLYVIETKSGEKGLLVDAYGAYSGQMPEGMVQKLKIDY</sequence>
<proteinExistence type="predicted"/>
<evidence type="ECO:0000313" key="2">
    <source>
        <dbReference type="Proteomes" id="UP000295468"/>
    </source>
</evidence>
<evidence type="ECO:0000313" key="1">
    <source>
        <dbReference type="EMBL" id="TDQ29202.1"/>
    </source>
</evidence>
<dbReference type="EMBL" id="SNYI01000003">
    <property type="protein sequence ID" value="TDQ29202.1"/>
    <property type="molecule type" value="Genomic_DNA"/>
</dbReference>
<dbReference type="OrthoDB" id="8418771at2"/>
<name>A0A4R6TK77_9FLAO</name>
<dbReference type="RefSeq" id="WP_133644787.1">
    <property type="nucleotide sequence ID" value="NZ_SNYI01000003.1"/>
</dbReference>
<accession>A0A4R6TK77</accession>
<gene>
    <name evidence="1" type="ORF">CLV82_2656</name>
</gene>
<reference evidence="1 2" key="1">
    <citation type="submission" date="2019-03" db="EMBL/GenBank/DDBJ databases">
        <title>Genomic Encyclopedia of Archaeal and Bacterial Type Strains, Phase II (KMG-II): from individual species to whole genera.</title>
        <authorList>
            <person name="Goeker M."/>
        </authorList>
    </citation>
    <scope>NUCLEOTIDE SEQUENCE [LARGE SCALE GENOMIC DNA]</scope>
    <source>
        <strain evidence="1 2">DSM 18435</strain>
    </source>
</reference>
<comment type="caution">
    <text evidence="1">The sequence shown here is derived from an EMBL/GenBank/DDBJ whole genome shotgun (WGS) entry which is preliminary data.</text>
</comment>
<keyword evidence="2" id="KW-1185">Reference proteome</keyword>
<dbReference type="AlphaFoldDB" id="A0A4R6TK77"/>